<keyword evidence="2" id="KW-1185">Reference proteome</keyword>
<evidence type="ECO:0000313" key="2">
    <source>
        <dbReference type="Proteomes" id="UP001055911"/>
    </source>
</evidence>
<protein>
    <submittedName>
        <fullName evidence="1">Uncharacterized protein</fullName>
    </submittedName>
</protein>
<name>A0A9Q9E2N2_9LACO</name>
<reference evidence="1" key="1">
    <citation type="submission" date="2022-05" db="EMBL/GenBank/DDBJ databases">
        <authorList>
            <person name="Oliphant S.A."/>
            <person name="Watson-Haigh N.S."/>
            <person name="Sumby K.M."/>
            <person name="Gardner J.M."/>
            <person name="Jiranek V."/>
        </authorList>
    </citation>
    <scope>NUCLEOTIDE SEQUENCE</scope>
    <source>
        <strain evidence="1">KI4_B1</strain>
        <plasmid evidence="1">p1unnamed</plasmid>
    </source>
</reference>
<dbReference type="Proteomes" id="UP001055911">
    <property type="component" value="Plasmid p1unnamed"/>
</dbReference>
<geneLocation type="plasmid" evidence="1 2">
    <name>p1unnamed</name>
</geneLocation>
<keyword evidence="1" id="KW-0614">Plasmid</keyword>
<accession>A0A9Q9E2N2</accession>
<dbReference type="EMBL" id="CP097120">
    <property type="protein sequence ID" value="USS89975.1"/>
    <property type="molecule type" value="Genomic_DNA"/>
</dbReference>
<dbReference type="AlphaFoldDB" id="A0A9Q9E2N2"/>
<organism evidence="1 2">
    <name type="scientific">Fructilactobacillus cliffordii</name>
    <dbReference type="NCBI Taxonomy" id="2940299"/>
    <lineage>
        <taxon>Bacteria</taxon>
        <taxon>Bacillati</taxon>
        <taxon>Bacillota</taxon>
        <taxon>Bacilli</taxon>
        <taxon>Lactobacillales</taxon>
        <taxon>Lactobacillaceae</taxon>
        <taxon>Fructilactobacillus</taxon>
    </lineage>
</organism>
<sequence length="125" mass="14894">MNSEFLKVIGQLDDFDTKDHQWCSEIGEYDVDKGIFIDVKNSNDFDKDDWDRISEERKLYVKLVNLRTLDFTSAGYDDKESLFKKAMMLENFGLTNKQICRKLKVNDNFLRANRDEYRGYKKMHS</sequence>
<evidence type="ECO:0000313" key="1">
    <source>
        <dbReference type="EMBL" id="USS89975.1"/>
    </source>
</evidence>
<dbReference type="RefSeq" id="WP_252767521.1">
    <property type="nucleotide sequence ID" value="NZ_CP097120.1"/>
</dbReference>
<gene>
    <name evidence="1" type="ORF">M3M40_07245</name>
</gene>
<proteinExistence type="predicted"/>